<gene>
    <name evidence="8" type="ORF">ACERZ8_03090</name>
</gene>
<dbReference type="InterPro" id="IPR003838">
    <property type="entry name" value="ABC3_permease_C"/>
</dbReference>
<feature type="transmembrane region" description="Helical" evidence="6">
    <location>
        <begin position="361"/>
        <end position="378"/>
    </location>
</feature>
<sequence length="842" mass="88057">MSLATSARFAARELRGGLKGFRIFLACLALGVAAIAAVGSVRSAIEAGLEREGAALLGGDAELDFTYRFASPEELAWMNEVATDVSEIADFRSMAVVDGPDGAERGLTQIKAVDDAYPLIGTVELTPDMPLDEALAVQNGLPGAVMERALIDRLGLSVGDTFRLGTQDFILSAELTREPDSAAGGFALGPRTILLRTSLENAQLLAAGTLFSSKYRLTLPPGTDLAALEADARERFENSGLRWTDSRNGAPGVSEFVDRLGAFLVLVGLSGLAVGGVGVSAAVRAYLAEKTSVIATLRTLGAERSTIFQTYFIQIGTLSLLGIAIGLALGALLPVALAPIIEARLPIPASFAIYPGPLLESAIYGLLTAFVFTLWPLARAEDVRAATLFRDALGTARLLPAPRYLVWIALGLIALIGLAGLFSGTWWLTLWTSGGIAFALALLAIAATGIRWLSRRAAARAQGRPALRWALGAISGTREGAASVVLSLGLGLSVLAAVGQIDGNLRNAISGNLPEIAPSYFFVDIQRDQMAGYTERLENDPAVSRIDSAPMLRGIITQINGQPAAEVAGDHWVIQGDRGLTYSETPTENTRITEGEWWPENYTGPPQISFAAEEAEEMGIGIGDALTINILGRDITGTITSLREVDFSTAGIGFILSMNPSALQGAPHTFISTVYAEDASEAQILRDIANAYPNVTAIRVRDAIDRVADVLAGLAAATSYGAAATLLTGFLVLIGAAAAGTQARTYEAAVLKTLGATRRRILISFATRAALLGLGAGAVALAAGIAGGWAVSTYVMDTDFTVIWPSALAIIIGGVSATLIAGLAFAWGPLAARPAQVLRGRE</sequence>
<evidence type="ECO:0000313" key="9">
    <source>
        <dbReference type="Proteomes" id="UP001627408"/>
    </source>
</evidence>
<keyword evidence="4 6" id="KW-1133">Transmembrane helix</keyword>
<keyword evidence="2" id="KW-1003">Cell membrane</keyword>
<feature type="domain" description="ABC3 transporter permease C-terminal" evidence="7">
    <location>
        <begin position="723"/>
        <end position="827"/>
    </location>
</feature>
<accession>A0ABW8UUN3</accession>
<evidence type="ECO:0000313" key="8">
    <source>
        <dbReference type="EMBL" id="MFL4468903.1"/>
    </source>
</evidence>
<feature type="transmembrane region" description="Helical" evidence="6">
    <location>
        <begin position="260"/>
        <end position="287"/>
    </location>
</feature>
<evidence type="ECO:0000256" key="4">
    <source>
        <dbReference type="ARBA" id="ARBA00022989"/>
    </source>
</evidence>
<dbReference type="PANTHER" id="PTHR30287">
    <property type="entry name" value="MEMBRANE COMPONENT OF PREDICTED ABC SUPERFAMILY METABOLITE UPTAKE TRANSPORTER"/>
    <property type="match status" value="1"/>
</dbReference>
<dbReference type="PANTHER" id="PTHR30287:SF1">
    <property type="entry name" value="INNER MEMBRANE PROTEIN"/>
    <property type="match status" value="1"/>
</dbReference>
<dbReference type="SUPFAM" id="SSF90123">
    <property type="entry name" value="ABC transporter transmembrane region"/>
    <property type="match status" value="1"/>
</dbReference>
<feature type="transmembrane region" description="Helical" evidence="6">
    <location>
        <begin position="803"/>
        <end position="832"/>
    </location>
</feature>
<evidence type="ECO:0000259" key="7">
    <source>
        <dbReference type="Pfam" id="PF02687"/>
    </source>
</evidence>
<keyword evidence="5 6" id="KW-0472">Membrane</keyword>
<proteinExistence type="predicted"/>
<feature type="domain" description="ABC3 transporter permease C-terminal" evidence="7">
    <location>
        <begin position="267"/>
        <end position="379"/>
    </location>
</feature>
<dbReference type="InterPro" id="IPR038766">
    <property type="entry name" value="Membrane_comp_ABC_pdt"/>
</dbReference>
<evidence type="ECO:0000256" key="5">
    <source>
        <dbReference type="ARBA" id="ARBA00023136"/>
    </source>
</evidence>
<feature type="transmembrane region" description="Helical" evidence="6">
    <location>
        <begin position="769"/>
        <end position="791"/>
    </location>
</feature>
<name>A0ABW8UUN3_9RHOB</name>
<reference evidence="8 9" key="1">
    <citation type="submission" date="2024-08" db="EMBL/GenBank/DDBJ databases">
        <title>Tateyamaria sp. nov., isolated from marine algae.</title>
        <authorList>
            <person name="Choi B.J."/>
            <person name="Kim J.M."/>
            <person name="Lee J.K."/>
            <person name="Choi D.G."/>
            <person name="Bayburt H."/>
            <person name="Baek J.H."/>
            <person name="Han D.M."/>
            <person name="Jeon C.O."/>
        </authorList>
    </citation>
    <scope>NUCLEOTIDE SEQUENCE [LARGE SCALE GENOMIC DNA]</scope>
    <source>
        <strain evidence="8 9">KMU-156</strain>
    </source>
</reference>
<feature type="transmembrane region" description="Helical" evidence="6">
    <location>
        <begin position="434"/>
        <end position="454"/>
    </location>
</feature>
<comment type="caution">
    <text evidence="8">The sequence shown here is derived from an EMBL/GenBank/DDBJ whole genome shotgun (WGS) entry which is preliminary data.</text>
</comment>
<keyword evidence="3 6" id="KW-0812">Transmembrane</keyword>
<evidence type="ECO:0000256" key="1">
    <source>
        <dbReference type="ARBA" id="ARBA00004651"/>
    </source>
</evidence>
<evidence type="ECO:0000256" key="2">
    <source>
        <dbReference type="ARBA" id="ARBA00022475"/>
    </source>
</evidence>
<dbReference type="EMBL" id="JBHDIY010000002">
    <property type="protein sequence ID" value="MFL4468903.1"/>
    <property type="molecule type" value="Genomic_DNA"/>
</dbReference>
<evidence type="ECO:0000256" key="6">
    <source>
        <dbReference type="SAM" id="Phobius"/>
    </source>
</evidence>
<keyword evidence="9" id="KW-1185">Reference proteome</keyword>
<evidence type="ECO:0000256" key="3">
    <source>
        <dbReference type="ARBA" id="ARBA00022692"/>
    </source>
</evidence>
<protein>
    <submittedName>
        <fullName evidence="8">ABC transporter permease</fullName>
    </submittedName>
</protein>
<feature type="transmembrane region" description="Helical" evidence="6">
    <location>
        <begin position="404"/>
        <end position="428"/>
    </location>
</feature>
<organism evidence="8 9">
    <name type="scientific">Tateyamaria armeniaca</name>
    <dbReference type="NCBI Taxonomy" id="2518930"/>
    <lineage>
        <taxon>Bacteria</taxon>
        <taxon>Pseudomonadati</taxon>
        <taxon>Pseudomonadota</taxon>
        <taxon>Alphaproteobacteria</taxon>
        <taxon>Rhodobacterales</taxon>
        <taxon>Roseobacteraceae</taxon>
        <taxon>Tateyamaria</taxon>
    </lineage>
</organism>
<dbReference type="Pfam" id="PF02687">
    <property type="entry name" value="FtsX"/>
    <property type="match status" value="2"/>
</dbReference>
<comment type="subcellular location">
    <subcellularLocation>
        <location evidence="1">Cell membrane</location>
        <topology evidence="1">Multi-pass membrane protein</topology>
    </subcellularLocation>
</comment>
<dbReference type="InterPro" id="IPR036640">
    <property type="entry name" value="ABC1_TM_sf"/>
</dbReference>
<feature type="transmembrane region" description="Helical" evidence="6">
    <location>
        <begin position="308"/>
        <end position="341"/>
    </location>
</feature>
<dbReference type="Proteomes" id="UP001627408">
    <property type="component" value="Unassembled WGS sequence"/>
</dbReference>
<dbReference type="RefSeq" id="WP_407590649.1">
    <property type="nucleotide sequence ID" value="NZ_JBHDIY010000002.1"/>
</dbReference>